<evidence type="ECO:0000313" key="3">
    <source>
        <dbReference type="EMBL" id="KAF7185374.1"/>
    </source>
</evidence>
<dbReference type="OrthoDB" id="286301at2759"/>
<evidence type="ECO:0000259" key="2">
    <source>
        <dbReference type="PROSITE" id="PS50213"/>
    </source>
</evidence>
<keyword evidence="4" id="KW-1185">Reference proteome</keyword>
<dbReference type="PROSITE" id="PS51257">
    <property type="entry name" value="PROKAR_LIPOPROTEIN"/>
    <property type="match status" value="1"/>
</dbReference>
<comment type="caution">
    <text evidence="3">The sequence shown here is derived from an EMBL/GenBank/DDBJ whole genome shotgun (WGS) entry which is preliminary data.</text>
</comment>
<gene>
    <name evidence="3" type="ORF">HII31_13353</name>
</gene>
<name>A0A8H6R6M8_9PEZI</name>
<dbReference type="AlphaFoldDB" id="A0A8H6R6M8"/>
<feature type="domain" description="FAS1" evidence="2">
    <location>
        <begin position="45"/>
        <end position="206"/>
    </location>
</feature>
<accession>A0A8H6R6M8</accession>
<evidence type="ECO:0000256" key="1">
    <source>
        <dbReference type="SAM" id="SignalP"/>
    </source>
</evidence>
<feature type="chain" id="PRO_5034610301" description="FAS1 domain-containing protein" evidence="1">
    <location>
        <begin position="31"/>
        <end position="366"/>
    </location>
</feature>
<dbReference type="Gene3D" id="2.30.180.10">
    <property type="entry name" value="FAS1 domain"/>
    <property type="match status" value="1"/>
</dbReference>
<dbReference type="PANTHER" id="PTHR10900:SF125">
    <property type="entry name" value="FAS1 DOMAIN-CONTAINING PROTEIN YLR001C"/>
    <property type="match status" value="1"/>
</dbReference>
<proteinExistence type="predicted"/>
<feature type="signal peptide" evidence="1">
    <location>
        <begin position="1"/>
        <end position="30"/>
    </location>
</feature>
<dbReference type="PANTHER" id="PTHR10900">
    <property type="entry name" value="PERIOSTIN-RELATED"/>
    <property type="match status" value="1"/>
</dbReference>
<protein>
    <recommendedName>
        <fullName evidence="2">FAS1 domain-containing protein</fullName>
    </recommendedName>
</protein>
<dbReference type="EMBL" id="JABCIY010000338">
    <property type="protein sequence ID" value="KAF7185374.1"/>
    <property type="molecule type" value="Genomic_DNA"/>
</dbReference>
<dbReference type="SUPFAM" id="SSF82153">
    <property type="entry name" value="FAS1 domain"/>
    <property type="match status" value="1"/>
</dbReference>
<evidence type="ECO:0000313" key="4">
    <source>
        <dbReference type="Proteomes" id="UP000660729"/>
    </source>
</evidence>
<dbReference type="SMART" id="SM00554">
    <property type="entry name" value="FAS1"/>
    <property type="match status" value="1"/>
</dbReference>
<keyword evidence="1" id="KW-0732">Signal</keyword>
<dbReference type="Pfam" id="PF02469">
    <property type="entry name" value="Fasciclin"/>
    <property type="match status" value="1"/>
</dbReference>
<dbReference type="Proteomes" id="UP000660729">
    <property type="component" value="Unassembled WGS sequence"/>
</dbReference>
<sequence>MNNTRSTGRFWRSATTGSVFLACLLGAVSGLPQVSDVKQRPPAEANPVLTTLAFDPDLTSFYSLFNSTGGESGKPGPGFEERFNNPSTGVKYTVFAPTNEAIKKLPQPIIDNLIRPSSFELLATILRNHIALGELGAAEIGANEVIRFVGGFSIQFNGSLGIESNPGTTKTEVPVHHQANLIKDETGQPIRLQASNGAVFKIDNVLDEFVTYFGVDAPGKSDTPPPIIKQSGTMDMVLKNEPESSELNSLYEKLEPDFLTRLSLGSELPGVDQKTVYLAPNNAAFDILPGAAKEKFTEPSNFGATSFLLGHGLGTYDQNAGIVRSVDGFNITIKGDRASNARIEKRICVENGCVWLVGRWLDPIFF</sequence>
<dbReference type="PROSITE" id="PS50213">
    <property type="entry name" value="FAS1"/>
    <property type="match status" value="1"/>
</dbReference>
<dbReference type="InterPro" id="IPR036378">
    <property type="entry name" value="FAS1_dom_sf"/>
</dbReference>
<organism evidence="3 4">
    <name type="scientific">Pseudocercospora fuligena</name>
    <dbReference type="NCBI Taxonomy" id="685502"/>
    <lineage>
        <taxon>Eukaryota</taxon>
        <taxon>Fungi</taxon>
        <taxon>Dikarya</taxon>
        <taxon>Ascomycota</taxon>
        <taxon>Pezizomycotina</taxon>
        <taxon>Dothideomycetes</taxon>
        <taxon>Dothideomycetidae</taxon>
        <taxon>Mycosphaerellales</taxon>
        <taxon>Mycosphaerellaceae</taxon>
        <taxon>Pseudocercospora</taxon>
    </lineage>
</organism>
<dbReference type="InterPro" id="IPR000782">
    <property type="entry name" value="FAS1_domain"/>
</dbReference>
<reference evidence="3" key="1">
    <citation type="submission" date="2020-04" db="EMBL/GenBank/DDBJ databases">
        <title>Draft genome resource of the tomato pathogen Pseudocercospora fuligena.</title>
        <authorList>
            <person name="Zaccaron A."/>
        </authorList>
    </citation>
    <scope>NUCLEOTIDE SEQUENCE</scope>
    <source>
        <strain evidence="3">PF001</strain>
    </source>
</reference>
<dbReference type="InterPro" id="IPR050904">
    <property type="entry name" value="Adhesion/Biosynth-related"/>
</dbReference>